<feature type="transmembrane region" description="Helical" evidence="2">
    <location>
        <begin position="269"/>
        <end position="287"/>
    </location>
</feature>
<keyword evidence="4" id="KW-1185">Reference proteome</keyword>
<keyword evidence="2" id="KW-0812">Transmembrane</keyword>
<comment type="caution">
    <text evidence="3">The sequence shown here is derived from an EMBL/GenBank/DDBJ whole genome shotgun (WGS) entry which is preliminary data.</text>
</comment>
<feature type="compositionally biased region" description="Low complexity" evidence="1">
    <location>
        <begin position="80"/>
        <end position="93"/>
    </location>
</feature>
<organism evidence="3 4">
    <name type="scientific">Kineosphaera limosa NBRC 100340</name>
    <dbReference type="NCBI Taxonomy" id="1184609"/>
    <lineage>
        <taxon>Bacteria</taxon>
        <taxon>Bacillati</taxon>
        <taxon>Actinomycetota</taxon>
        <taxon>Actinomycetes</taxon>
        <taxon>Micrococcales</taxon>
        <taxon>Dermatophilaceae</taxon>
        <taxon>Kineosphaera</taxon>
    </lineage>
</organism>
<dbReference type="STRING" id="1184609.KILIM_039_00400"/>
<proteinExistence type="predicted"/>
<sequence>MREVAVGAELAGVIADGNLALAAAVALLAGLVSFASPCVLPLVPGFLGYVTGLGAAALPGAAVPAHAASVSAAVSRTGAGGSAATSTSPGASADVEGGAARDDRPAAVRRRVLLGAALFVAGFSVVFITGTLLASAVGTALADHRQLLSRVGGVVVIALALVFLGVGAGLGAQRSWQPRWRPAAGLAGAPLLGVVFAIGWAPCMGPTFGAIMLLATNLAGDSGLVARGGLLGVAYCIGLGLPFLLLAAGWSRAITASAWLRHHHRAIQLAGGAMLLVVGLLLVTGVWDQLVRALQSSLVSSFTTPL</sequence>
<feature type="transmembrane region" description="Helical" evidence="2">
    <location>
        <begin position="228"/>
        <end position="248"/>
    </location>
</feature>
<dbReference type="eggNOG" id="COG0785">
    <property type="taxonomic scope" value="Bacteria"/>
</dbReference>
<feature type="transmembrane region" description="Helical" evidence="2">
    <location>
        <begin position="147"/>
        <end position="170"/>
    </location>
</feature>
<gene>
    <name evidence="3" type="primary">ccdA</name>
    <name evidence="3" type="ORF">KILIM_039_00400</name>
</gene>
<evidence type="ECO:0000313" key="3">
    <source>
        <dbReference type="EMBL" id="GAB96466.1"/>
    </source>
</evidence>
<name>K6WRL7_9MICO</name>
<keyword evidence="2" id="KW-1133">Transmembrane helix</keyword>
<dbReference type="Proteomes" id="UP000008366">
    <property type="component" value="Unassembled WGS sequence"/>
</dbReference>
<dbReference type="PANTHER" id="PTHR31272">
    <property type="entry name" value="CYTOCHROME C-TYPE BIOGENESIS PROTEIN HI_1454-RELATED"/>
    <property type="match status" value="1"/>
</dbReference>
<protein>
    <submittedName>
        <fullName evidence="3">Cytochrome c-type biogenesis protein CcdA</fullName>
    </submittedName>
</protein>
<evidence type="ECO:0000256" key="1">
    <source>
        <dbReference type="SAM" id="MobiDB-lite"/>
    </source>
</evidence>
<feature type="transmembrane region" description="Helical" evidence="2">
    <location>
        <begin position="20"/>
        <end position="43"/>
    </location>
</feature>
<dbReference type="InterPro" id="IPR051790">
    <property type="entry name" value="Cytochrome_c-biogenesis_DsbD"/>
</dbReference>
<feature type="transmembrane region" description="Helical" evidence="2">
    <location>
        <begin position="191"/>
        <end position="216"/>
    </location>
</feature>
<feature type="region of interest" description="Disordered" evidence="1">
    <location>
        <begin position="80"/>
        <end position="99"/>
    </location>
</feature>
<accession>K6WRL7</accession>
<evidence type="ECO:0000313" key="4">
    <source>
        <dbReference type="Proteomes" id="UP000008366"/>
    </source>
</evidence>
<dbReference type="EMBL" id="BAHD01000039">
    <property type="protein sequence ID" value="GAB96466.1"/>
    <property type="molecule type" value="Genomic_DNA"/>
</dbReference>
<reference evidence="3 4" key="1">
    <citation type="submission" date="2012-08" db="EMBL/GenBank/DDBJ databases">
        <title>Whole genome shotgun sequence of Kineosphaera limosa NBRC 100340.</title>
        <authorList>
            <person name="Yoshida I."/>
            <person name="Isaki S."/>
            <person name="Hosoyama A."/>
            <person name="Tsuchikane K."/>
            <person name="Katsumata H."/>
            <person name="Ando Y."/>
            <person name="Ohji S."/>
            <person name="Hamada M."/>
            <person name="Tamura T."/>
            <person name="Yamazoe A."/>
            <person name="Yamazaki S."/>
            <person name="Fujita N."/>
        </authorList>
    </citation>
    <scope>NUCLEOTIDE SEQUENCE [LARGE SCALE GENOMIC DNA]</scope>
    <source>
        <strain evidence="3 4">NBRC 100340</strain>
    </source>
</reference>
<feature type="transmembrane region" description="Helical" evidence="2">
    <location>
        <begin position="112"/>
        <end position="141"/>
    </location>
</feature>
<dbReference type="PANTHER" id="PTHR31272:SF4">
    <property type="entry name" value="CYTOCHROME C-TYPE BIOGENESIS PROTEIN HI_1454-RELATED"/>
    <property type="match status" value="1"/>
</dbReference>
<evidence type="ECO:0000256" key="2">
    <source>
        <dbReference type="SAM" id="Phobius"/>
    </source>
</evidence>
<dbReference type="AlphaFoldDB" id="K6WRL7"/>
<keyword evidence="2" id="KW-0472">Membrane</keyword>